<feature type="region of interest" description="Disordered" evidence="1">
    <location>
        <begin position="1"/>
        <end position="61"/>
    </location>
</feature>
<sequence length="132" mass="14273">MEILSSRLASVQTLTSSITPPTPPQALEETKDRGLENKRPSGSAGHVQLGGDPEVTGGTHVPSGLGRLGYSTWTTMDQWSFGCSGKQISFLFPHPSFLSLLRLTSFPLLFCFNLSFPLPPTFPPSFLPPLTL</sequence>
<accession>A0A9N7UC41</accession>
<dbReference type="AlphaFoldDB" id="A0A9N7UC41"/>
<dbReference type="EMBL" id="CADEAL010000982">
    <property type="protein sequence ID" value="CAB1427616.1"/>
    <property type="molecule type" value="Genomic_DNA"/>
</dbReference>
<keyword evidence="3" id="KW-1185">Reference proteome</keyword>
<dbReference type="Proteomes" id="UP001153269">
    <property type="component" value="Unassembled WGS sequence"/>
</dbReference>
<feature type="compositionally biased region" description="Basic and acidic residues" evidence="1">
    <location>
        <begin position="28"/>
        <end position="39"/>
    </location>
</feature>
<evidence type="ECO:0000313" key="3">
    <source>
        <dbReference type="Proteomes" id="UP001153269"/>
    </source>
</evidence>
<protein>
    <submittedName>
        <fullName evidence="2">Uncharacterized protein</fullName>
    </submittedName>
</protein>
<proteinExistence type="predicted"/>
<gene>
    <name evidence="2" type="ORF">PLEPLA_LOCUS15557</name>
</gene>
<reference evidence="2" key="1">
    <citation type="submission" date="2020-03" db="EMBL/GenBank/DDBJ databases">
        <authorList>
            <person name="Weist P."/>
        </authorList>
    </citation>
    <scope>NUCLEOTIDE SEQUENCE</scope>
</reference>
<comment type="caution">
    <text evidence="2">The sequence shown here is derived from an EMBL/GenBank/DDBJ whole genome shotgun (WGS) entry which is preliminary data.</text>
</comment>
<organism evidence="2 3">
    <name type="scientific">Pleuronectes platessa</name>
    <name type="common">European plaice</name>
    <dbReference type="NCBI Taxonomy" id="8262"/>
    <lineage>
        <taxon>Eukaryota</taxon>
        <taxon>Metazoa</taxon>
        <taxon>Chordata</taxon>
        <taxon>Craniata</taxon>
        <taxon>Vertebrata</taxon>
        <taxon>Euteleostomi</taxon>
        <taxon>Actinopterygii</taxon>
        <taxon>Neopterygii</taxon>
        <taxon>Teleostei</taxon>
        <taxon>Neoteleostei</taxon>
        <taxon>Acanthomorphata</taxon>
        <taxon>Carangaria</taxon>
        <taxon>Pleuronectiformes</taxon>
        <taxon>Pleuronectoidei</taxon>
        <taxon>Pleuronectidae</taxon>
        <taxon>Pleuronectes</taxon>
    </lineage>
</organism>
<evidence type="ECO:0000313" key="2">
    <source>
        <dbReference type="EMBL" id="CAB1427616.1"/>
    </source>
</evidence>
<name>A0A9N7UC41_PLEPL</name>
<evidence type="ECO:0000256" key="1">
    <source>
        <dbReference type="SAM" id="MobiDB-lite"/>
    </source>
</evidence>